<dbReference type="InterPro" id="IPR019775">
    <property type="entry name" value="WD40_repeat_CS"/>
</dbReference>
<proteinExistence type="inferred from homology"/>
<feature type="repeat" description="WD" evidence="7">
    <location>
        <begin position="204"/>
        <end position="246"/>
    </location>
</feature>
<dbReference type="Proteomes" id="UP000054321">
    <property type="component" value="Unassembled WGS sequence"/>
</dbReference>
<dbReference type="Pfam" id="PF00400">
    <property type="entry name" value="WD40"/>
    <property type="match status" value="2"/>
</dbReference>
<dbReference type="InParanoid" id="A0A0C3HIW5"/>
<evidence type="ECO:0000313" key="9">
    <source>
        <dbReference type="EMBL" id="KIN02292.1"/>
    </source>
</evidence>
<feature type="region of interest" description="Disordered" evidence="8">
    <location>
        <begin position="450"/>
        <end position="483"/>
    </location>
</feature>
<keyword evidence="4" id="KW-0819">tRNA processing</keyword>
<keyword evidence="2" id="KW-0963">Cytoplasm</keyword>
<keyword evidence="5" id="KW-0677">Repeat</keyword>
<dbReference type="GO" id="GO:0005737">
    <property type="term" value="C:cytoplasm"/>
    <property type="evidence" value="ECO:0007669"/>
    <property type="project" value="UniProtKB-SubCell"/>
</dbReference>
<dbReference type="PANTHER" id="PTHR14344">
    <property type="entry name" value="WD REPEAT PROTEIN"/>
    <property type="match status" value="1"/>
</dbReference>
<protein>
    <recommendedName>
        <fullName evidence="11">Anaphase-promoting complex subunit 4 WD40 domain-containing protein</fullName>
    </recommendedName>
</protein>
<evidence type="ECO:0000256" key="8">
    <source>
        <dbReference type="SAM" id="MobiDB-lite"/>
    </source>
</evidence>
<dbReference type="AlphaFoldDB" id="A0A0C3HIW5"/>
<organism evidence="9 10">
    <name type="scientific">Oidiodendron maius (strain Zn)</name>
    <dbReference type="NCBI Taxonomy" id="913774"/>
    <lineage>
        <taxon>Eukaryota</taxon>
        <taxon>Fungi</taxon>
        <taxon>Dikarya</taxon>
        <taxon>Ascomycota</taxon>
        <taxon>Pezizomycotina</taxon>
        <taxon>Leotiomycetes</taxon>
        <taxon>Leotiomycetes incertae sedis</taxon>
        <taxon>Myxotrichaceae</taxon>
        <taxon>Oidiodendron</taxon>
    </lineage>
</organism>
<dbReference type="InterPro" id="IPR015943">
    <property type="entry name" value="WD40/YVTN_repeat-like_dom_sf"/>
</dbReference>
<gene>
    <name evidence="9" type="ORF">OIDMADRAFT_179560</name>
</gene>
<dbReference type="Gene3D" id="2.130.10.10">
    <property type="entry name" value="YVTN repeat-like/Quinoprotein amine dehydrogenase"/>
    <property type="match status" value="4"/>
</dbReference>
<dbReference type="HOGENOM" id="CLU_002615_1_0_1"/>
<sequence>MSVKLDHALNPVTALGLYIDSTGTTLILAGEGCFLKVFEAESSKLICLIKIFKDQTIHGILIGEGEIRGNELQIAIWGGCSLALLKRQVFDDLLSLKLSSVEDTIIIVSDWILDVAISPHDDSCVLVTAHNSVLRVRFENGTCPAKLETLSSPSRSILYSAHLIWESPTCVLIAAGTVFGEIIAWECLISNETAAADCRVLATLTGHEGSIFGVQISSPISGLYDKPTRLLASCSDDRTIRIWDIRGERIEGRSDENLDGRNSPALRETGFGDNGLKNASQHTASRCLAMVMGHVSRIWRVKFQITARDRLMPSSVLVFSFGEDSTVQQWALEIDTALKPETALGATNTTRTNKTYKLSHLATYAFHSGKNIWSTAMHQITDRRTFLVTGGADGKISSCDIPLNVSRNISTVSRHVIERPDRASLDQNDDIDAVIQFRTLDLEDIVNSGRASSEINTPEAYSPPSNMSNQEMVPMEDNGKPRKQVKLPKKMKDAFNRYAFVSDNCMLTTTNFGRVLLGRIGPIIEWEELRLPEFGKEDLMSYSIIKGIPQLNIAFLAGANGNIYIYRMGGTITKMGDVQGKVADVFALFDLKSKDIYLAVTTVGGNAIIIFTVDLDLSPQLATGPVSYVLPEKFIVTSVGKDNNTLVFGARNGSLAIYDFEGGELPITIWQPDELGSLGDAITSITSIPSSNNSLIYFLTTGRNGIFSIFAVTTPGESELLPWSAICQIHRGTPPLGPNIEMAWFDGKDLFLHGFRSKNFIVWNETKQCEIMNIECGGAHRSHAYSPIQSSNGGHFVYTKASKLHIHTWQTSSHRTIKPGGHGREIKACAISSDGNLIASGAEDTVIRIWSYSEGCSLVENHFDCLAVIEKHTAGIQHLQWYGTNYLFSSAGNDEFFIWAVQDIPGFGVGVVCEASCPDPSEERDLRIMSFDVTELTPSSDRQSEPILLIGMAYSDSTIRIYRYTRVSGYRLISTARYTASCLTQIRHIQFTGNELFLLTAATDGSTVVWRTPTSESIFSERHQTSRQLSRLSTHRLHQNAVKALDIAISSLTKNMLVATGGDDNALAITIYNTENLYSEPRSVILRSAHAAAITGLCFLPGSLVSAAYDEEEMRITSSSTDQRLKEWSLKLSKAGNVTIKLVGDAFTSVADVGDLAVLRSGMKGDTKVLIAGNGMEAYRVSCE</sequence>
<comment type="similarity">
    <text evidence="6">Belongs to the WD repeat WDR6 family.</text>
</comment>
<evidence type="ECO:0008006" key="11">
    <source>
        <dbReference type="Google" id="ProtNLM"/>
    </source>
</evidence>
<evidence type="ECO:0000256" key="2">
    <source>
        <dbReference type="ARBA" id="ARBA00022490"/>
    </source>
</evidence>
<dbReference type="FunCoup" id="A0A0C3HIW5">
    <property type="interactions" value="603"/>
</dbReference>
<evidence type="ECO:0000256" key="6">
    <source>
        <dbReference type="ARBA" id="ARBA00038255"/>
    </source>
</evidence>
<dbReference type="GO" id="GO:0030488">
    <property type="term" value="P:tRNA methylation"/>
    <property type="evidence" value="ECO:0007669"/>
    <property type="project" value="TreeGrafter"/>
</dbReference>
<dbReference type="PROSITE" id="PS50294">
    <property type="entry name" value="WD_REPEATS_REGION"/>
    <property type="match status" value="2"/>
</dbReference>
<dbReference type="PROSITE" id="PS00678">
    <property type="entry name" value="WD_REPEATS_1"/>
    <property type="match status" value="1"/>
</dbReference>
<accession>A0A0C3HIW5</accession>
<dbReference type="InterPro" id="IPR051973">
    <property type="entry name" value="tRNA_Anticodon_Mtase-Reg"/>
</dbReference>
<evidence type="ECO:0000256" key="3">
    <source>
        <dbReference type="ARBA" id="ARBA00022574"/>
    </source>
</evidence>
<evidence type="ECO:0000256" key="7">
    <source>
        <dbReference type="PROSITE-ProRule" id="PRU00221"/>
    </source>
</evidence>
<dbReference type="OrthoDB" id="5594999at2759"/>
<evidence type="ECO:0000313" key="10">
    <source>
        <dbReference type="Proteomes" id="UP000054321"/>
    </source>
</evidence>
<evidence type="ECO:0000256" key="1">
    <source>
        <dbReference type="ARBA" id="ARBA00004496"/>
    </source>
</evidence>
<comment type="subcellular location">
    <subcellularLocation>
        <location evidence="1">Cytoplasm</location>
    </subcellularLocation>
</comment>
<dbReference type="SUPFAM" id="SSF50978">
    <property type="entry name" value="WD40 repeat-like"/>
    <property type="match status" value="3"/>
</dbReference>
<feature type="repeat" description="WD" evidence="7">
    <location>
        <begin position="819"/>
        <end position="860"/>
    </location>
</feature>
<dbReference type="PANTHER" id="PTHR14344:SF3">
    <property type="entry name" value="WD REPEAT-CONTAINING PROTEIN 6"/>
    <property type="match status" value="1"/>
</dbReference>
<reference evidence="10" key="2">
    <citation type="submission" date="2015-01" db="EMBL/GenBank/DDBJ databases">
        <title>Evolutionary Origins and Diversification of the Mycorrhizal Mutualists.</title>
        <authorList>
            <consortium name="DOE Joint Genome Institute"/>
            <consortium name="Mycorrhizal Genomics Consortium"/>
            <person name="Kohler A."/>
            <person name="Kuo A."/>
            <person name="Nagy L.G."/>
            <person name="Floudas D."/>
            <person name="Copeland A."/>
            <person name="Barry K.W."/>
            <person name="Cichocki N."/>
            <person name="Veneault-Fourrey C."/>
            <person name="LaButti K."/>
            <person name="Lindquist E.A."/>
            <person name="Lipzen A."/>
            <person name="Lundell T."/>
            <person name="Morin E."/>
            <person name="Murat C."/>
            <person name="Riley R."/>
            <person name="Ohm R."/>
            <person name="Sun H."/>
            <person name="Tunlid A."/>
            <person name="Henrissat B."/>
            <person name="Grigoriev I.V."/>
            <person name="Hibbett D.S."/>
            <person name="Martin F."/>
        </authorList>
    </citation>
    <scope>NUCLEOTIDE SEQUENCE [LARGE SCALE GENOMIC DNA]</scope>
    <source>
        <strain evidence="10">Zn</strain>
    </source>
</reference>
<evidence type="ECO:0000256" key="5">
    <source>
        <dbReference type="ARBA" id="ARBA00022737"/>
    </source>
</evidence>
<evidence type="ECO:0000256" key="4">
    <source>
        <dbReference type="ARBA" id="ARBA00022694"/>
    </source>
</evidence>
<name>A0A0C3HIW5_OIDMZ</name>
<dbReference type="PROSITE" id="PS50082">
    <property type="entry name" value="WD_REPEATS_2"/>
    <property type="match status" value="2"/>
</dbReference>
<dbReference type="EMBL" id="KN832875">
    <property type="protein sequence ID" value="KIN02292.1"/>
    <property type="molecule type" value="Genomic_DNA"/>
</dbReference>
<dbReference type="InterPro" id="IPR036322">
    <property type="entry name" value="WD40_repeat_dom_sf"/>
</dbReference>
<dbReference type="InterPro" id="IPR001680">
    <property type="entry name" value="WD40_rpt"/>
</dbReference>
<keyword evidence="10" id="KW-1185">Reference proteome</keyword>
<reference evidence="9 10" key="1">
    <citation type="submission" date="2014-04" db="EMBL/GenBank/DDBJ databases">
        <authorList>
            <consortium name="DOE Joint Genome Institute"/>
            <person name="Kuo A."/>
            <person name="Martino E."/>
            <person name="Perotto S."/>
            <person name="Kohler A."/>
            <person name="Nagy L.G."/>
            <person name="Floudas D."/>
            <person name="Copeland A."/>
            <person name="Barry K.W."/>
            <person name="Cichocki N."/>
            <person name="Veneault-Fourrey C."/>
            <person name="LaButti K."/>
            <person name="Lindquist E.A."/>
            <person name="Lipzen A."/>
            <person name="Lundell T."/>
            <person name="Morin E."/>
            <person name="Murat C."/>
            <person name="Sun H."/>
            <person name="Tunlid A."/>
            <person name="Henrissat B."/>
            <person name="Grigoriev I.V."/>
            <person name="Hibbett D.S."/>
            <person name="Martin F."/>
            <person name="Nordberg H.P."/>
            <person name="Cantor M.N."/>
            <person name="Hua S.X."/>
        </authorList>
    </citation>
    <scope>NUCLEOTIDE SEQUENCE [LARGE SCALE GENOMIC DNA]</scope>
    <source>
        <strain evidence="9 10">Zn</strain>
    </source>
</reference>
<dbReference type="SMART" id="SM00320">
    <property type="entry name" value="WD40"/>
    <property type="match status" value="10"/>
</dbReference>
<dbReference type="STRING" id="913774.A0A0C3HIW5"/>
<keyword evidence="3 7" id="KW-0853">WD repeat</keyword>